<keyword evidence="1" id="KW-0808">Transferase</keyword>
<feature type="domain" description="Thiamin pyrophosphokinase catalytic" evidence="6">
    <location>
        <begin position="42"/>
        <end position="130"/>
    </location>
</feature>
<dbReference type="CDD" id="cd07995">
    <property type="entry name" value="TPK"/>
    <property type="match status" value="1"/>
</dbReference>
<dbReference type="AlphaFoldDB" id="A3TUM5"/>
<dbReference type="SUPFAM" id="SSF63862">
    <property type="entry name" value="Thiamin pyrophosphokinase, substrate-binding domain"/>
    <property type="match status" value="1"/>
</dbReference>
<dbReference type="GO" id="GO:0005524">
    <property type="term" value="F:ATP binding"/>
    <property type="evidence" value="ECO:0007669"/>
    <property type="project" value="UniProtKB-KW"/>
</dbReference>
<dbReference type="GO" id="GO:0030975">
    <property type="term" value="F:thiamine binding"/>
    <property type="evidence" value="ECO:0007669"/>
    <property type="project" value="InterPro"/>
</dbReference>
<proteinExistence type="predicted"/>
<name>A3TUM5_PSEBH</name>
<evidence type="ECO:0000256" key="1">
    <source>
        <dbReference type="ARBA" id="ARBA00022679"/>
    </source>
</evidence>
<dbReference type="GO" id="GO:0016301">
    <property type="term" value="F:kinase activity"/>
    <property type="evidence" value="ECO:0007669"/>
    <property type="project" value="UniProtKB-KW"/>
</dbReference>
<dbReference type="Proteomes" id="UP000004318">
    <property type="component" value="Unassembled WGS sequence"/>
</dbReference>
<dbReference type="RefSeq" id="WP_009805975.1">
    <property type="nucleotide sequence ID" value="NZ_CH724131.1"/>
</dbReference>
<dbReference type="PANTHER" id="PTHR41299:SF1">
    <property type="entry name" value="THIAMINE PYROPHOSPHOKINASE"/>
    <property type="match status" value="1"/>
</dbReference>
<evidence type="ECO:0000256" key="4">
    <source>
        <dbReference type="ARBA" id="ARBA00022840"/>
    </source>
</evidence>
<dbReference type="GO" id="GO:0006772">
    <property type="term" value="P:thiamine metabolic process"/>
    <property type="evidence" value="ECO:0007669"/>
    <property type="project" value="UniProtKB-UniRule"/>
</dbReference>
<dbReference type="InterPro" id="IPR006282">
    <property type="entry name" value="Thi_PPkinase"/>
</dbReference>
<keyword evidence="4" id="KW-0067">ATP-binding</keyword>
<evidence type="ECO:0000259" key="7">
    <source>
        <dbReference type="Pfam" id="PF04265"/>
    </source>
</evidence>
<dbReference type="STRING" id="252305.OB2597_08764"/>
<accession>A3TUM5</accession>
<dbReference type="GO" id="GO:0004788">
    <property type="term" value="F:thiamine diphosphokinase activity"/>
    <property type="evidence" value="ECO:0007669"/>
    <property type="project" value="UniProtKB-UniRule"/>
</dbReference>
<feature type="domain" description="Thiamin pyrophosphokinase thiamin-binding" evidence="7">
    <location>
        <begin position="154"/>
        <end position="206"/>
    </location>
</feature>
<dbReference type="SUPFAM" id="SSF63999">
    <property type="entry name" value="Thiamin pyrophosphokinase, catalytic domain"/>
    <property type="match status" value="1"/>
</dbReference>
<keyword evidence="9" id="KW-1185">Reference proteome</keyword>
<evidence type="ECO:0000256" key="2">
    <source>
        <dbReference type="ARBA" id="ARBA00022741"/>
    </source>
</evidence>
<dbReference type="InterPro" id="IPR007371">
    <property type="entry name" value="TPK_catalytic"/>
</dbReference>
<dbReference type="HOGENOM" id="CLU_044237_1_1_5"/>
<dbReference type="GO" id="GO:0009229">
    <property type="term" value="P:thiamine diphosphate biosynthetic process"/>
    <property type="evidence" value="ECO:0007669"/>
    <property type="project" value="InterPro"/>
</dbReference>
<dbReference type="Pfam" id="PF04263">
    <property type="entry name" value="TPK_catalytic"/>
    <property type="match status" value="1"/>
</dbReference>
<dbReference type="InterPro" id="IPR053149">
    <property type="entry name" value="TPK"/>
</dbReference>
<dbReference type="InterPro" id="IPR007373">
    <property type="entry name" value="Thiamin_PyroPKinase_B1-bd"/>
</dbReference>
<dbReference type="EC" id="2.7.6.2" evidence="5"/>
<protein>
    <recommendedName>
        <fullName evidence="5">Thiamine diphosphokinase</fullName>
        <ecNumber evidence="5">2.7.6.2</ecNumber>
    </recommendedName>
</protein>
<gene>
    <name evidence="8" type="ORF">OB2597_08764</name>
</gene>
<organism evidence="8 9">
    <name type="scientific">Pseudooceanicola batsensis (strain ATCC BAA-863 / DSM 15984 / KCTC 12145 / HTCC2597)</name>
    <name type="common">Oceanicola batsensis</name>
    <dbReference type="NCBI Taxonomy" id="252305"/>
    <lineage>
        <taxon>Bacteria</taxon>
        <taxon>Pseudomonadati</taxon>
        <taxon>Pseudomonadota</taxon>
        <taxon>Alphaproteobacteria</taxon>
        <taxon>Rhodobacterales</taxon>
        <taxon>Paracoccaceae</taxon>
        <taxon>Pseudooceanicola</taxon>
    </lineage>
</organism>
<dbReference type="Pfam" id="PF04265">
    <property type="entry name" value="TPK_B1_binding"/>
    <property type="match status" value="1"/>
</dbReference>
<reference evidence="8 9" key="1">
    <citation type="journal article" date="2010" name="J. Bacteriol.">
        <title>Genome sequences of Oceanicola granulosus HTCC2516(T) and Oceanicola batsensis HTCC2597(TDelta).</title>
        <authorList>
            <person name="Thrash J.C."/>
            <person name="Cho J.C."/>
            <person name="Vergin K.L."/>
            <person name="Giovannoni S.J."/>
        </authorList>
    </citation>
    <scope>NUCLEOTIDE SEQUENCE [LARGE SCALE GENOMIC DNA]</scope>
    <source>
        <strain evidence="9">ATCC BAA-863 / DSM 15984 / KCTC 12145 / HTCC2597</strain>
    </source>
</reference>
<dbReference type="NCBIfam" id="TIGR01378">
    <property type="entry name" value="thi_PPkinase"/>
    <property type="match status" value="1"/>
</dbReference>
<dbReference type="InterPro" id="IPR036759">
    <property type="entry name" value="TPK_catalytic_sf"/>
</dbReference>
<evidence type="ECO:0000259" key="6">
    <source>
        <dbReference type="Pfam" id="PF04263"/>
    </source>
</evidence>
<sequence>MSHEDIVISDRPVLMLGGAVTEAALRVVGGLLAEPDLAGAPVVAVDGGARLAISAGLTPQAVIGDFDSLGPDEAAQFDPATLHRITEQETTDFDKALRSVRAPVVLGAGFHGARIDHHLAALSVLARFPDRHCILVGTEDVTCLCPPELAIDLSPGDWLSLFPLAEVQGTSSGLEWPIDGLRFRPDHRIGTSNRVTEGRVRLQMTAPGMLLILPRRALRPLLAALSRSGARWPARAG</sequence>
<keyword evidence="2" id="KW-0547">Nucleotide-binding</keyword>
<dbReference type="PANTHER" id="PTHR41299">
    <property type="entry name" value="THIAMINE PYROPHOSPHOKINASE"/>
    <property type="match status" value="1"/>
</dbReference>
<dbReference type="EMBL" id="AAMO01000002">
    <property type="protein sequence ID" value="EAQ04221.1"/>
    <property type="molecule type" value="Genomic_DNA"/>
</dbReference>
<dbReference type="Gene3D" id="3.40.50.10240">
    <property type="entry name" value="Thiamin pyrophosphokinase, catalytic domain"/>
    <property type="match status" value="1"/>
</dbReference>
<dbReference type="InterPro" id="IPR036371">
    <property type="entry name" value="TPK_B1-bd_sf"/>
</dbReference>
<evidence type="ECO:0000313" key="9">
    <source>
        <dbReference type="Proteomes" id="UP000004318"/>
    </source>
</evidence>
<evidence type="ECO:0000256" key="5">
    <source>
        <dbReference type="NCBIfam" id="TIGR01378"/>
    </source>
</evidence>
<evidence type="ECO:0000256" key="3">
    <source>
        <dbReference type="ARBA" id="ARBA00022777"/>
    </source>
</evidence>
<dbReference type="eggNOG" id="COG1564">
    <property type="taxonomic scope" value="Bacteria"/>
</dbReference>
<evidence type="ECO:0000313" key="8">
    <source>
        <dbReference type="EMBL" id="EAQ04221.1"/>
    </source>
</evidence>
<comment type="caution">
    <text evidence="8">The sequence shown here is derived from an EMBL/GenBank/DDBJ whole genome shotgun (WGS) entry which is preliminary data.</text>
</comment>
<keyword evidence="3 8" id="KW-0418">Kinase</keyword>